<dbReference type="EMBL" id="MCFE01000486">
    <property type="protein sequence ID" value="ORX88965.1"/>
    <property type="molecule type" value="Genomic_DNA"/>
</dbReference>
<dbReference type="AlphaFoldDB" id="A0A1Y1XTF6"/>
<dbReference type="Pfam" id="PF10186">
    <property type="entry name" value="ATG14"/>
    <property type="match status" value="1"/>
</dbReference>
<comment type="caution">
    <text evidence="4">The sequence shown here is derived from an EMBL/GenBank/DDBJ whole genome shotgun (WGS) entry which is preliminary data.</text>
</comment>
<dbReference type="GO" id="GO:0032991">
    <property type="term" value="C:protein-containing complex"/>
    <property type="evidence" value="ECO:0007669"/>
    <property type="project" value="UniProtKB-ARBA"/>
</dbReference>
<sequence>PRDQLNAGVGHIVHMAGLMAYYLNVKLPLQVLFNDSLPYIRVALENSSERYDHDHGTMPLYYTDDNNDLFTAGMAMLSYNVLCLCYSQGLEIPPNQIHHILRNLLMCCKSNNLGR</sequence>
<gene>
    <name evidence="4" type="ORF">K493DRAFT_235114</name>
</gene>
<feature type="non-terminal residue" evidence="4">
    <location>
        <position position="1"/>
    </location>
</feature>
<keyword evidence="3" id="KW-0175">Coiled coil</keyword>
<name>A0A1Y1XTF6_9FUNG</name>
<organism evidence="4 5">
    <name type="scientific">Basidiobolus meristosporus CBS 931.73</name>
    <dbReference type="NCBI Taxonomy" id="1314790"/>
    <lineage>
        <taxon>Eukaryota</taxon>
        <taxon>Fungi</taxon>
        <taxon>Fungi incertae sedis</taxon>
        <taxon>Zoopagomycota</taxon>
        <taxon>Entomophthoromycotina</taxon>
        <taxon>Basidiobolomycetes</taxon>
        <taxon>Basidiobolales</taxon>
        <taxon>Basidiobolaceae</taxon>
        <taxon>Basidiobolus</taxon>
    </lineage>
</organism>
<keyword evidence="5" id="KW-1185">Reference proteome</keyword>
<evidence type="ECO:0000256" key="2">
    <source>
        <dbReference type="ARBA" id="ARBA00013807"/>
    </source>
</evidence>
<dbReference type="GO" id="GO:0005737">
    <property type="term" value="C:cytoplasm"/>
    <property type="evidence" value="ECO:0007669"/>
    <property type="project" value="UniProtKB-ARBA"/>
</dbReference>
<dbReference type="InParanoid" id="A0A1Y1XTF6"/>
<comment type="similarity">
    <text evidence="1">Belongs to the ATG14 family.</text>
</comment>
<evidence type="ECO:0000313" key="4">
    <source>
        <dbReference type="EMBL" id="ORX88965.1"/>
    </source>
</evidence>
<evidence type="ECO:0000256" key="3">
    <source>
        <dbReference type="ARBA" id="ARBA00023054"/>
    </source>
</evidence>
<dbReference type="OrthoDB" id="16772at2759"/>
<dbReference type="InterPro" id="IPR018791">
    <property type="entry name" value="UV_resistance/autophagy_Atg14"/>
</dbReference>
<proteinExistence type="inferred from homology"/>
<evidence type="ECO:0000313" key="5">
    <source>
        <dbReference type="Proteomes" id="UP000193498"/>
    </source>
</evidence>
<reference evidence="4 5" key="1">
    <citation type="submission" date="2016-07" db="EMBL/GenBank/DDBJ databases">
        <title>Pervasive Adenine N6-methylation of Active Genes in Fungi.</title>
        <authorList>
            <consortium name="DOE Joint Genome Institute"/>
            <person name="Mondo S.J."/>
            <person name="Dannebaum R.O."/>
            <person name="Kuo R.C."/>
            <person name="Labutti K."/>
            <person name="Haridas S."/>
            <person name="Kuo A."/>
            <person name="Salamov A."/>
            <person name="Ahrendt S.R."/>
            <person name="Lipzen A."/>
            <person name="Sullivan W."/>
            <person name="Andreopoulos W.B."/>
            <person name="Clum A."/>
            <person name="Lindquist E."/>
            <person name="Daum C."/>
            <person name="Ramamoorthy G.K."/>
            <person name="Gryganskyi A."/>
            <person name="Culley D."/>
            <person name="Magnuson J.K."/>
            <person name="James T.Y."/>
            <person name="O'Malley M.A."/>
            <person name="Stajich J.E."/>
            <person name="Spatafora J.W."/>
            <person name="Visel A."/>
            <person name="Grigoriev I.V."/>
        </authorList>
    </citation>
    <scope>NUCLEOTIDE SEQUENCE [LARGE SCALE GENOMIC DNA]</scope>
    <source>
        <strain evidence="4 5">CBS 931.73</strain>
    </source>
</reference>
<protein>
    <recommendedName>
        <fullName evidence="2">Autophagy-related protein 14</fullName>
    </recommendedName>
</protein>
<evidence type="ECO:0000256" key="1">
    <source>
        <dbReference type="ARBA" id="ARBA00009574"/>
    </source>
</evidence>
<dbReference type="Proteomes" id="UP000193498">
    <property type="component" value="Unassembled WGS sequence"/>
</dbReference>
<accession>A0A1Y1XTF6</accession>